<dbReference type="InterPro" id="IPR010982">
    <property type="entry name" value="Lambda_DNA-bd_dom_sf"/>
</dbReference>
<dbReference type="SMART" id="SM00530">
    <property type="entry name" value="HTH_XRE"/>
    <property type="match status" value="1"/>
</dbReference>
<gene>
    <name evidence="2" type="ORF">NBZ79_09305</name>
</gene>
<dbReference type="PROSITE" id="PS50943">
    <property type="entry name" value="HTH_CROC1"/>
    <property type="match status" value="1"/>
</dbReference>
<dbReference type="InterPro" id="IPR001387">
    <property type="entry name" value="Cro/C1-type_HTH"/>
</dbReference>
<evidence type="ECO:0000313" key="2">
    <source>
        <dbReference type="EMBL" id="USG63172.1"/>
    </source>
</evidence>
<dbReference type="EMBL" id="CP098747">
    <property type="protein sequence ID" value="USG63172.1"/>
    <property type="molecule type" value="Genomic_DNA"/>
</dbReference>
<protein>
    <submittedName>
        <fullName evidence="2">Helix-turn-helix domain-containing protein</fullName>
    </submittedName>
</protein>
<dbReference type="Proteomes" id="UP001056291">
    <property type="component" value="Chromosome"/>
</dbReference>
<feature type="domain" description="HTH cro/C1-type" evidence="1">
    <location>
        <begin position="29"/>
        <end position="83"/>
    </location>
</feature>
<organism evidence="2 3">
    <name type="scientific">Sneathiella marina</name>
    <dbReference type="NCBI Taxonomy" id="2950108"/>
    <lineage>
        <taxon>Bacteria</taxon>
        <taxon>Pseudomonadati</taxon>
        <taxon>Pseudomonadota</taxon>
        <taxon>Alphaproteobacteria</taxon>
        <taxon>Sneathiellales</taxon>
        <taxon>Sneathiellaceae</taxon>
        <taxon>Sneathiella</taxon>
    </lineage>
</organism>
<dbReference type="RefSeq" id="WP_251937831.1">
    <property type="nucleotide sequence ID" value="NZ_CP098747.1"/>
</dbReference>
<sequence>MSISDVIPTTPFIHTPGKGISDPTMGGRIALAREARGLSHGQLATRLGVMAKTLKNWETDRSEPRGNKFVTLSGLLGVPVMWLMTGEETAQISAAAPCAETLTLATKMERLLSLHQQSAALILELQGDVSRLQDEIDMSELEQVI</sequence>
<name>A0ABY4W820_9PROT</name>
<dbReference type="SUPFAM" id="SSF47413">
    <property type="entry name" value="lambda repressor-like DNA-binding domains"/>
    <property type="match status" value="1"/>
</dbReference>
<keyword evidence="3" id="KW-1185">Reference proteome</keyword>
<dbReference type="CDD" id="cd00093">
    <property type="entry name" value="HTH_XRE"/>
    <property type="match status" value="1"/>
</dbReference>
<dbReference type="Pfam" id="PF12844">
    <property type="entry name" value="HTH_19"/>
    <property type="match status" value="1"/>
</dbReference>
<reference evidence="2" key="1">
    <citation type="submission" date="2022-06" db="EMBL/GenBank/DDBJ databases">
        <title>Sneathiella actinostolidae sp. nov., isolated from a sea anemonein the Western Pacific Ocean.</title>
        <authorList>
            <person name="Wei M.J."/>
        </authorList>
    </citation>
    <scope>NUCLEOTIDE SEQUENCE</scope>
    <source>
        <strain evidence="2">PHK-P5</strain>
    </source>
</reference>
<proteinExistence type="predicted"/>
<evidence type="ECO:0000313" key="3">
    <source>
        <dbReference type="Proteomes" id="UP001056291"/>
    </source>
</evidence>
<evidence type="ECO:0000259" key="1">
    <source>
        <dbReference type="PROSITE" id="PS50943"/>
    </source>
</evidence>
<dbReference type="Gene3D" id="1.10.260.40">
    <property type="entry name" value="lambda repressor-like DNA-binding domains"/>
    <property type="match status" value="1"/>
</dbReference>
<accession>A0ABY4W820</accession>